<dbReference type="SUPFAM" id="SSF47413">
    <property type="entry name" value="lambda repressor-like DNA-binding domains"/>
    <property type="match status" value="1"/>
</dbReference>
<dbReference type="SMART" id="SM00530">
    <property type="entry name" value="HTH_XRE"/>
    <property type="match status" value="1"/>
</dbReference>
<dbReference type="PANTHER" id="PTHR46558">
    <property type="entry name" value="TRACRIPTIONAL REGULATORY PROTEIN-RELATED-RELATED"/>
    <property type="match status" value="1"/>
</dbReference>
<dbReference type="InterPro" id="IPR001387">
    <property type="entry name" value="Cro/C1-type_HTH"/>
</dbReference>
<sequence length="120" mass="13951">MGNTLGSRIRFLRDERQLSQMEMARQLNISNAQLSRYESGARKPDPDMIVQIADYLSVSADYLLGRTERINETKSLYESAEDHALLKKVKEMPGLDLLIDQMNQNPKKADRLLQIWKWLK</sequence>
<evidence type="ECO:0000313" key="4">
    <source>
        <dbReference type="Proteomes" id="UP001203004"/>
    </source>
</evidence>
<dbReference type="InterPro" id="IPR010982">
    <property type="entry name" value="Lambda_DNA-bd_dom_sf"/>
</dbReference>
<evidence type="ECO:0000313" key="3">
    <source>
        <dbReference type="EMBL" id="MCL1631102.1"/>
    </source>
</evidence>
<organism evidence="3 4">
    <name type="scientific">Sporolactobacillus mangiferae</name>
    <dbReference type="NCBI Taxonomy" id="2940498"/>
    <lineage>
        <taxon>Bacteria</taxon>
        <taxon>Bacillati</taxon>
        <taxon>Bacillota</taxon>
        <taxon>Bacilli</taxon>
        <taxon>Bacillales</taxon>
        <taxon>Sporolactobacillaceae</taxon>
        <taxon>Sporolactobacillus</taxon>
    </lineage>
</organism>
<evidence type="ECO:0000259" key="2">
    <source>
        <dbReference type="PROSITE" id="PS50943"/>
    </source>
</evidence>
<dbReference type="PANTHER" id="PTHR46558:SF11">
    <property type="entry name" value="HTH-TYPE TRANSCRIPTIONAL REGULATOR XRE"/>
    <property type="match status" value="1"/>
</dbReference>
<proteinExistence type="predicted"/>
<protein>
    <submittedName>
        <fullName evidence="3">Helix-turn-helix domain-containing protein</fullName>
    </submittedName>
</protein>
<dbReference type="PROSITE" id="PS50943">
    <property type="entry name" value="HTH_CROC1"/>
    <property type="match status" value="1"/>
</dbReference>
<evidence type="ECO:0000256" key="1">
    <source>
        <dbReference type="ARBA" id="ARBA00023125"/>
    </source>
</evidence>
<gene>
    <name evidence="3" type="ORF">M3N64_03965</name>
</gene>
<dbReference type="CDD" id="cd00093">
    <property type="entry name" value="HTH_XRE"/>
    <property type="match status" value="1"/>
</dbReference>
<reference evidence="3 4" key="1">
    <citation type="submission" date="2022-05" db="EMBL/GenBank/DDBJ databases">
        <title>Sporolactobacillus sp nov CPB3-1, isolated from tree bark (Mangifera indica L.).</title>
        <authorList>
            <person name="Phuengjayaem S."/>
            <person name="Tanasupawat S."/>
        </authorList>
    </citation>
    <scope>NUCLEOTIDE SEQUENCE [LARGE SCALE GENOMIC DNA]</scope>
    <source>
        <strain evidence="3 4">CPB3-1</strain>
    </source>
</reference>
<keyword evidence="4" id="KW-1185">Reference proteome</keyword>
<dbReference type="Gene3D" id="1.10.260.40">
    <property type="entry name" value="lambda repressor-like DNA-binding domains"/>
    <property type="match status" value="1"/>
</dbReference>
<dbReference type="EMBL" id="JAMAST010000002">
    <property type="protein sequence ID" value="MCL1631102.1"/>
    <property type="molecule type" value="Genomic_DNA"/>
</dbReference>
<dbReference type="Pfam" id="PF12844">
    <property type="entry name" value="HTH_19"/>
    <property type="match status" value="1"/>
</dbReference>
<name>A0ABT0M8A5_9BACL</name>
<feature type="domain" description="HTH cro/C1-type" evidence="2">
    <location>
        <begin position="9"/>
        <end position="63"/>
    </location>
</feature>
<keyword evidence="1" id="KW-0238">DNA-binding</keyword>
<dbReference type="RefSeq" id="WP_249098354.1">
    <property type="nucleotide sequence ID" value="NZ_JAMAST010000002.1"/>
</dbReference>
<accession>A0ABT0M8A5</accession>
<dbReference type="Proteomes" id="UP001203004">
    <property type="component" value="Unassembled WGS sequence"/>
</dbReference>
<comment type="caution">
    <text evidence="3">The sequence shown here is derived from an EMBL/GenBank/DDBJ whole genome shotgun (WGS) entry which is preliminary data.</text>
</comment>